<keyword evidence="8" id="KW-0496">Mitochondrion</keyword>
<dbReference type="GO" id="GO:0009055">
    <property type="term" value="F:electron transfer activity"/>
    <property type="evidence" value="ECO:0007669"/>
    <property type="project" value="InterPro"/>
</dbReference>
<comment type="subunit">
    <text evidence="7">Heterodimer composed of ETFA and ETFB. Identified in a complex that contains ETFA, ETFB and ETFRF1. Interacts with ACADM.</text>
</comment>
<comment type="similarity">
    <text evidence="2 8">Belongs to the ETF beta-subunit/FixA family.</text>
</comment>
<comment type="caution">
    <text evidence="10">The sequence shown here is derived from an EMBL/GenBank/DDBJ whole genome shotgun (WGS) entry which is preliminary data.</text>
</comment>
<comment type="function">
    <text evidence="8">The electron transfer flavoprotein serves as a specific electron acceptor for several dehydrogenases, including five acyl-CoA dehydrogenases, glutaryl-CoA and sarcosine dehydrogenase. It transfers the electrons to the main mitochondrial respiratory chain via ETF-ubiquinone oxidoreductase (ETF dehydrogenase).</text>
</comment>
<protein>
    <recommendedName>
        <fullName evidence="3 8">Electron transfer flavoprotein subunit beta</fullName>
        <shortName evidence="8">Beta-ETF</shortName>
    </recommendedName>
</protein>
<evidence type="ECO:0000256" key="3">
    <source>
        <dbReference type="ARBA" id="ARBA00016797"/>
    </source>
</evidence>
<dbReference type="PROSITE" id="PS01065">
    <property type="entry name" value="ETF_BETA"/>
    <property type="match status" value="1"/>
</dbReference>
<dbReference type="SMART" id="SM00893">
    <property type="entry name" value="ETF"/>
    <property type="match status" value="1"/>
</dbReference>
<name>A0AA35WV11_GEOBA</name>
<evidence type="ECO:0000313" key="11">
    <source>
        <dbReference type="Proteomes" id="UP001174909"/>
    </source>
</evidence>
<proteinExistence type="inferred from homology"/>
<dbReference type="EMBL" id="CASHTH010002445">
    <property type="protein sequence ID" value="CAI8029921.1"/>
    <property type="molecule type" value="Genomic_DNA"/>
</dbReference>
<dbReference type="Gene3D" id="3.40.50.620">
    <property type="entry name" value="HUPs"/>
    <property type="match status" value="1"/>
</dbReference>
<keyword evidence="11" id="KW-1185">Reference proteome</keyword>
<comment type="subcellular location">
    <subcellularLocation>
        <location evidence="1 8">Mitochondrion matrix</location>
    </subcellularLocation>
</comment>
<evidence type="ECO:0000256" key="8">
    <source>
        <dbReference type="PIRNR" id="PIRNR000090"/>
    </source>
</evidence>
<sequence>MSQLRVLVGCKRVIDYAVKVRVKPDKTGVVKEGVKHSMNPFDEIALEEAVRLKEKQVASEVIAVSCGPQACQETLRTALAMGADRALHVEVSGSEYEGLLPLGVAKILAALVKKEEANLVVLGKQAIDDDCNQTGQMLAALLDWPQATFASAVSVEGEGLAVTREVDGGLENVRLSLPAVVTADLRLNEPRYATLPNIMKSKKKPLAQMTPGDLGVDINPSLTVLSVEDPPVREAGSKVEDVDQLIAKLKDSGVF</sequence>
<dbReference type="InterPro" id="IPR014729">
    <property type="entry name" value="Rossmann-like_a/b/a_fold"/>
</dbReference>
<dbReference type="Pfam" id="PF01012">
    <property type="entry name" value="ETF"/>
    <property type="match status" value="1"/>
</dbReference>
<keyword evidence="4 8" id="KW-0813">Transport</keyword>
<evidence type="ECO:0000256" key="1">
    <source>
        <dbReference type="ARBA" id="ARBA00004305"/>
    </source>
</evidence>
<evidence type="ECO:0000256" key="7">
    <source>
        <dbReference type="ARBA" id="ARBA00046893"/>
    </source>
</evidence>
<dbReference type="InterPro" id="IPR014730">
    <property type="entry name" value="ETF_a/b_N"/>
</dbReference>
<accession>A0AA35WV11</accession>
<dbReference type="SUPFAM" id="SSF52402">
    <property type="entry name" value="Adenine nucleotide alpha hydrolases-like"/>
    <property type="match status" value="1"/>
</dbReference>
<comment type="function">
    <text evidence="6">Heterodimeric electron transfer flavoprotein that accepts electrons from several mitochondrial dehydrogenases, including acyl-CoA dehydrogenases, glutaryl-CoA and sarcosine dehydrogenase. It transfers the electrons to the main mitochondrial respiratory chain via ETF-ubiquinone oxidoreductase. Required for normal mitochondrial fatty acid oxidation and normal amino acid metabolism. ETFB binds an AMP molecule that probably has a purely structural role.</text>
</comment>
<evidence type="ECO:0000256" key="5">
    <source>
        <dbReference type="ARBA" id="ARBA00022982"/>
    </source>
</evidence>
<comment type="subunit">
    <text evidence="8">Heterodimer of an alpha and a beta subunit.</text>
</comment>
<dbReference type="PANTHER" id="PTHR21294">
    <property type="entry name" value="ELECTRON TRANSFER FLAVOPROTEIN BETA-SUBUNIT"/>
    <property type="match status" value="1"/>
</dbReference>
<dbReference type="InterPro" id="IPR012255">
    <property type="entry name" value="ETF_b"/>
</dbReference>
<evidence type="ECO:0000256" key="2">
    <source>
        <dbReference type="ARBA" id="ARBA00007557"/>
    </source>
</evidence>
<dbReference type="GO" id="GO:0009063">
    <property type="term" value="P:amino acid catabolic process"/>
    <property type="evidence" value="ECO:0007669"/>
    <property type="project" value="TreeGrafter"/>
</dbReference>
<feature type="domain" description="Electron transfer flavoprotein alpha/beta-subunit N-terminal" evidence="9">
    <location>
        <begin position="26"/>
        <end position="218"/>
    </location>
</feature>
<keyword evidence="5 8" id="KW-0249">Electron transport</keyword>
<dbReference type="AlphaFoldDB" id="A0AA35WV11"/>
<dbReference type="InterPro" id="IPR000049">
    <property type="entry name" value="ET-Flavoprotein_bsu_CS"/>
</dbReference>
<evidence type="ECO:0000256" key="4">
    <source>
        <dbReference type="ARBA" id="ARBA00022448"/>
    </source>
</evidence>
<organism evidence="10 11">
    <name type="scientific">Geodia barretti</name>
    <name type="common">Barrett's horny sponge</name>
    <dbReference type="NCBI Taxonomy" id="519541"/>
    <lineage>
        <taxon>Eukaryota</taxon>
        <taxon>Metazoa</taxon>
        <taxon>Porifera</taxon>
        <taxon>Demospongiae</taxon>
        <taxon>Heteroscleromorpha</taxon>
        <taxon>Tetractinellida</taxon>
        <taxon>Astrophorina</taxon>
        <taxon>Geodiidae</taxon>
        <taxon>Geodia</taxon>
    </lineage>
</organism>
<dbReference type="InterPro" id="IPR033948">
    <property type="entry name" value="ETF_beta_N"/>
</dbReference>
<dbReference type="PANTHER" id="PTHR21294:SF8">
    <property type="entry name" value="ELECTRON TRANSFER FLAVOPROTEIN SUBUNIT BETA"/>
    <property type="match status" value="1"/>
</dbReference>
<evidence type="ECO:0000256" key="6">
    <source>
        <dbReference type="ARBA" id="ARBA00045835"/>
    </source>
</evidence>
<dbReference type="GO" id="GO:0005759">
    <property type="term" value="C:mitochondrial matrix"/>
    <property type="evidence" value="ECO:0007669"/>
    <property type="project" value="UniProtKB-SubCell"/>
</dbReference>
<dbReference type="FunFam" id="3.40.50.620:FF:000011">
    <property type="entry name" value="Electron transfer flavoprotein subunit beta"/>
    <property type="match status" value="1"/>
</dbReference>
<dbReference type="Proteomes" id="UP001174909">
    <property type="component" value="Unassembled WGS sequence"/>
</dbReference>
<evidence type="ECO:0000313" key="10">
    <source>
        <dbReference type="EMBL" id="CAI8029921.1"/>
    </source>
</evidence>
<dbReference type="GO" id="GO:0033539">
    <property type="term" value="P:fatty acid beta-oxidation using acyl-CoA dehydrogenase"/>
    <property type="evidence" value="ECO:0007669"/>
    <property type="project" value="TreeGrafter"/>
</dbReference>
<reference evidence="10" key="1">
    <citation type="submission" date="2023-03" db="EMBL/GenBank/DDBJ databases">
        <authorList>
            <person name="Steffen K."/>
            <person name="Cardenas P."/>
        </authorList>
    </citation>
    <scope>NUCLEOTIDE SEQUENCE</scope>
</reference>
<evidence type="ECO:0000259" key="9">
    <source>
        <dbReference type="SMART" id="SM00893"/>
    </source>
</evidence>
<dbReference type="CDD" id="cd01714">
    <property type="entry name" value="ETF_beta"/>
    <property type="match status" value="1"/>
</dbReference>
<dbReference type="PIRSF" id="PIRSF000090">
    <property type="entry name" value="Beta-ETF"/>
    <property type="match status" value="1"/>
</dbReference>
<gene>
    <name evidence="10" type="ORF">GBAR_LOCUS16981</name>
</gene>